<dbReference type="AlphaFoldDB" id="A0A6N0NW26"/>
<organism evidence="2 3">
    <name type="scientific">Metallosphaera tengchongensis</name>
    <dbReference type="NCBI Taxonomy" id="1532350"/>
    <lineage>
        <taxon>Archaea</taxon>
        <taxon>Thermoproteota</taxon>
        <taxon>Thermoprotei</taxon>
        <taxon>Sulfolobales</taxon>
        <taxon>Sulfolobaceae</taxon>
        <taxon>Metallosphaera</taxon>
    </lineage>
</organism>
<dbReference type="InterPro" id="IPR001455">
    <property type="entry name" value="TusA-like"/>
</dbReference>
<evidence type="ECO:0000313" key="3">
    <source>
        <dbReference type="Proteomes" id="UP000509301"/>
    </source>
</evidence>
<dbReference type="PROSITE" id="PS01148">
    <property type="entry name" value="UPF0033"/>
    <property type="match status" value="1"/>
</dbReference>
<dbReference type="InterPro" id="IPR036868">
    <property type="entry name" value="TusA-like_sf"/>
</dbReference>
<dbReference type="Proteomes" id="UP000509301">
    <property type="component" value="Chromosome"/>
</dbReference>
<evidence type="ECO:0000259" key="1">
    <source>
        <dbReference type="PROSITE" id="PS01148"/>
    </source>
</evidence>
<dbReference type="Gene3D" id="3.30.110.40">
    <property type="entry name" value="TusA-like domain"/>
    <property type="match status" value="1"/>
</dbReference>
<dbReference type="Pfam" id="PF01206">
    <property type="entry name" value="TusA"/>
    <property type="match status" value="1"/>
</dbReference>
<dbReference type="PANTHER" id="PTHR33279">
    <property type="entry name" value="SULFUR CARRIER PROTEIN YEDF-RELATED"/>
    <property type="match status" value="1"/>
</dbReference>
<evidence type="ECO:0000313" key="2">
    <source>
        <dbReference type="EMBL" id="QKR01056.1"/>
    </source>
</evidence>
<dbReference type="KEGG" id="mten:GWK48_07030"/>
<gene>
    <name evidence="2" type="ORF">GWK48_07030</name>
</gene>
<dbReference type="PANTHER" id="PTHR33279:SF18">
    <property type="entry name" value="SULFUR CARRIER PROTEIN MJ0990-RELATED"/>
    <property type="match status" value="1"/>
</dbReference>
<dbReference type="EMBL" id="CP049074">
    <property type="protein sequence ID" value="QKR01056.1"/>
    <property type="molecule type" value="Genomic_DNA"/>
</dbReference>
<reference evidence="2 3" key="1">
    <citation type="submission" date="2020-02" db="EMBL/GenBank/DDBJ databases">
        <title>Comparative genome analysis reveals the metabolism and evolution of the thermophilic archaeal genus Metallosphaera.</title>
        <authorList>
            <person name="Jiang C."/>
        </authorList>
    </citation>
    <scope>NUCLEOTIDE SEQUENCE [LARGE SCALE GENOMIC DNA]</scope>
    <source>
        <strain evidence="2 3">Ric-A</strain>
    </source>
</reference>
<name>A0A6N0NW26_9CREN</name>
<keyword evidence="3" id="KW-1185">Reference proteome</keyword>
<proteinExistence type="predicted"/>
<feature type="domain" description="UPF0033" evidence="1">
    <location>
        <begin position="123"/>
        <end position="147"/>
    </location>
</feature>
<accession>A0A6N0NW26</accession>
<dbReference type="CDD" id="cd00291">
    <property type="entry name" value="SirA_YedF_YeeD"/>
    <property type="match status" value="1"/>
</dbReference>
<sequence>MSLEKYHRLYLLHDLRRLNWGYSGKLKLGKLAFPVLVRLSERSIEILEENGRFLVKIDFKEGPSIKVEVEVNSTNEMVASSIEESITKNLREYGEAICNGQSNKAQYPQALISIMKPLVRKVLDVRGEQCPVPEIASKKELMKMRPGEELEVLVDHPAAVNVTLPEVAKLMNCKYEIFNMGDYVSFIMLKLGNPVVHSLYASSLSERERLAELIKDTGFIAYLYVTFDRIVKQVPVNGLSESYLNFDGLTVVTSASIGRGWLLVSLVEGDKVYATMLDFSGERYWNEEALRNLDKVKGMGHVFYLKPSIPI</sequence>
<dbReference type="SUPFAM" id="SSF64307">
    <property type="entry name" value="SirA-like"/>
    <property type="match status" value="1"/>
</dbReference>
<keyword evidence="2" id="KW-0808">Transferase</keyword>
<dbReference type="OrthoDB" id="45650at2157"/>
<dbReference type="GO" id="GO:0016740">
    <property type="term" value="F:transferase activity"/>
    <property type="evidence" value="ECO:0007669"/>
    <property type="project" value="UniProtKB-KW"/>
</dbReference>
<protein>
    <submittedName>
        <fullName evidence="2">Sulfurtransferase TusA family protein</fullName>
    </submittedName>
</protein>